<feature type="region of interest" description="Disordered" evidence="1">
    <location>
        <begin position="1"/>
        <end position="33"/>
    </location>
</feature>
<evidence type="ECO:0000313" key="3">
    <source>
        <dbReference type="Proteomes" id="UP000694300"/>
    </source>
</evidence>
<keyword evidence="3" id="KW-1185">Reference proteome</keyword>
<feature type="region of interest" description="Disordered" evidence="1">
    <location>
        <begin position="121"/>
        <end position="143"/>
    </location>
</feature>
<dbReference type="EMBL" id="JADQDF010000001">
    <property type="protein sequence ID" value="MBW0129704.1"/>
    <property type="molecule type" value="Genomic_DNA"/>
</dbReference>
<protein>
    <recommendedName>
        <fullName evidence="4">Helix-turn-helix protein</fullName>
    </recommendedName>
</protein>
<dbReference type="Proteomes" id="UP000694300">
    <property type="component" value="Unassembled WGS sequence"/>
</dbReference>
<organism evidence="2 3">
    <name type="scientific">Pseudonocardia oceani</name>
    <dbReference type="NCBI Taxonomy" id="2792013"/>
    <lineage>
        <taxon>Bacteria</taxon>
        <taxon>Bacillati</taxon>
        <taxon>Actinomycetota</taxon>
        <taxon>Actinomycetes</taxon>
        <taxon>Pseudonocardiales</taxon>
        <taxon>Pseudonocardiaceae</taxon>
        <taxon>Pseudonocardia</taxon>
    </lineage>
</organism>
<reference evidence="2 3" key="1">
    <citation type="submission" date="2020-11" db="EMBL/GenBank/DDBJ databases">
        <title>Pseudonocardia abyssalis sp. nov. and Pseudonocardia oceani sp. nov., description and phylogenomic analysis of two novel actinomycetes isolated from the deep Southern Ocean.</title>
        <authorList>
            <person name="Parra J."/>
        </authorList>
    </citation>
    <scope>NUCLEOTIDE SEQUENCE [LARGE SCALE GENOMIC DNA]</scope>
    <source>
        <strain evidence="3">KRD185</strain>
    </source>
</reference>
<evidence type="ECO:0008006" key="4">
    <source>
        <dbReference type="Google" id="ProtNLM"/>
    </source>
</evidence>
<dbReference type="RefSeq" id="WP_218591633.1">
    <property type="nucleotide sequence ID" value="NZ_JADQDE010000232.1"/>
</dbReference>
<name>A0ABS6UCX0_9PSEU</name>
<sequence length="143" mass="15215">MTERGWSYADLERESGGALSRGRWQQLGSADAQNKFPHPESLRVIAQVLEIDVTSVVLAAARAVGLPVPAQAGDFADQLPAGTERLSVPMRDAILGVVRAAVAGSSAGPVVREIDGVTLEWPKESAPSRQRPDGPIDYEEADL</sequence>
<evidence type="ECO:0000256" key="1">
    <source>
        <dbReference type="SAM" id="MobiDB-lite"/>
    </source>
</evidence>
<evidence type="ECO:0000313" key="2">
    <source>
        <dbReference type="EMBL" id="MBW0129704.1"/>
    </source>
</evidence>
<proteinExistence type="predicted"/>
<comment type="caution">
    <text evidence="2">The sequence shown here is derived from an EMBL/GenBank/DDBJ whole genome shotgun (WGS) entry which is preliminary data.</text>
</comment>
<accession>A0ABS6UCX0</accession>
<gene>
    <name evidence="2" type="ORF">I4I82_18750</name>
</gene>